<evidence type="ECO:0000313" key="2">
    <source>
        <dbReference type="Proteomes" id="UP000345637"/>
    </source>
</evidence>
<name>A0A485ACD1_RAOPL</name>
<organism evidence="1 2">
    <name type="scientific">Raoultella planticola</name>
    <name type="common">Klebsiella planticola</name>
    <dbReference type="NCBI Taxonomy" id="575"/>
    <lineage>
        <taxon>Bacteria</taxon>
        <taxon>Pseudomonadati</taxon>
        <taxon>Pseudomonadota</taxon>
        <taxon>Gammaproteobacteria</taxon>
        <taxon>Enterobacterales</taxon>
        <taxon>Enterobacteriaceae</taxon>
        <taxon>Klebsiella/Raoultella group</taxon>
        <taxon>Raoultella</taxon>
    </lineage>
</organism>
<dbReference type="EMBL" id="CAADJE010000010">
    <property type="protein sequence ID" value="VFS57716.1"/>
    <property type="molecule type" value="Genomic_DNA"/>
</dbReference>
<gene>
    <name evidence="1" type="ORF">NCTC12998_00607</name>
</gene>
<reference evidence="1 2" key="1">
    <citation type="submission" date="2019-03" db="EMBL/GenBank/DDBJ databases">
        <authorList>
            <consortium name="Pathogen Informatics"/>
        </authorList>
    </citation>
    <scope>NUCLEOTIDE SEQUENCE [LARGE SCALE GENOMIC DNA]</scope>
    <source>
        <strain evidence="1 2">NCTC12998</strain>
    </source>
</reference>
<dbReference type="Proteomes" id="UP000345637">
    <property type="component" value="Unassembled WGS sequence"/>
</dbReference>
<accession>A0A485ACD1</accession>
<proteinExistence type="predicted"/>
<dbReference type="AlphaFoldDB" id="A0A485ACD1"/>
<evidence type="ECO:0000313" key="1">
    <source>
        <dbReference type="EMBL" id="VFS57716.1"/>
    </source>
</evidence>
<protein>
    <submittedName>
        <fullName evidence="1">Uncharacterized protein</fullName>
    </submittedName>
</protein>
<sequence>MSFINALLQVFMVEFVVAHAQRVTRLASINGVCAISEGVTHIFQRSRRGKEFRFKHDVLVLMTGQIRHT</sequence>